<keyword evidence="3" id="KW-1185">Reference proteome</keyword>
<reference evidence="2 3" key="1">
    <citation type="journal article" date="1994" name="Int. J. Syst. Bacteriol.">
        <title>Phylogenetic positions of novel aerobic, bacteriochlorophyll a-containing bacteria and description of Roseococcus thiosulfatophilus gen. nov., sp. nov., Erythromicrobium ramosum gen. nov., sp. nov., and Erythrobacter litoralis sp. nov.</title>
        <authorList>
            <person name="Yurkov V."/>
            <person name="Stackebrandt E."/>
            <person name="Holmes A."/>
            <person name="Fuerst J.A."/>
            <person name="Hugenholtz P."/>
            <person name="Golecki J."/>
            <person name="Gad'on N."/>
            <person name="Gorlenko V.M."/>
            <person name="Kompantseva E.I."/>
            <person name="Drews G."/>
        </authorList>
    </citation>
    <scope>NUCLEOTIDE SEQUENCE [LARGE SCALE GENOMIC DNA]</scope>
    <source>
        <strain evidence="2 3">KR-99</strain>
    </source>
</reference>
<dbReference type="AlphaFoldDB" id="A0A7V8RB65"/>
<gene>
    <name evidence="2" type="ORF">FG486_02690</name>
</gene>
<name>A0A7V8RB65_9SPHN</name>
<comment type="caution">
    <text evidence="2">The sequence shown here is derived from an EMBL/GenBank/DDBJ whole genome shotgun (WGS) entry which is preliminary data.</text>
</comment>
<feature type="domain" description="Guanylate cyclase" evidence="1">
    <location>
        <begin position="52"/>
        <end position="168"/>
    </location>
</feature>
<dbReference type="GO" id="GO:0004016">
    <property type="term" value="F:adenylate cyclase activity"/>
    <property type="evidence" value="ECO:0007669"/>
    <property type="project" value="UniProtKB-ARBA"/>
</dbReference>
<dbReference type="SUPFAM" id="SSF55073">
    <property type="entry name" value="Nucleotide cyclase"/>
    <property type="match status" value="1"/>
</dbReference>
<dbReference type="InterPro" id="IPR029787">
    <property type="entry name" value="Nucleotide_cyclase"/>
</dbReference>
<evidence type="ECO:0000313" key="3">
    <source>
        <dbReference type="Proteomes" id="UP000589292"/>
    </source>
</evidence>
<dbReference type="InterPro" id="IPR001054">
    <property type="entry name" value="A/G_cyclase"/>
</dbReference>
<dbReference type="PROSITE" id="PS50125">
    <property type="entry name" value="GUANYLATE_CYCLASE_2"/>
    <property type="match status" value="1"/>
</dbReference>
<dbReference type="RefSeq" id="WP_181266343.1">
    <property type="nucleotide sequence ID" value="NZ_BAAAGB010000002.1"/>
</dbReference>
<dbReference type="Gene3D" id="3.30.70.1230">
    <property type="entry name" value="Nucleotide cyclase"/>
    <property type="match status" value="1"/>
</dbReference>
<dbReference type="GO" id="GO:0009190">
    <property type="term" value="P:cyclic nucleotide biosynthetic process"/>
    <property type="evidence" value="ECO:0007669"/>
    <property type="project" value="InterPro"/>
</dbReference>
<dbReference type="GO" id="GO:0035556">
    <property type="term" value="P:intracellular signal transduction"/>
    <property type="evidence" value="ECO:0007669"/>
    <property type="project" value="InterPro"/>
</dbReference>
<sequence length="212" mass="23600">MTGADEEYDDTPLALRNSRTTLDRLLDEMIEQPENLPSIAERIHQVFGETRAVMVLDMSGFSRTTQRHGVAAFLLMVHQMKRLALPEIEDHGGLLIKAEADNLYCLFDDTDDAVRAARGIMRQLNAANMVLPEERKLYASIGIGYGQVLNIDDEDVFGDEMNLTCKLGEDVAQRSEILLTEGARATLTLKHVETRPEQVSISGLVLGYHVVS</sequence>
<dbReference type="CDD" id="cd07302">
    <property type="entry name" value="CHD"/>
    <property type="match status" value="1"/>
</dbReference>
<evidence type="ECO:0000259" key="1">
    <source>
        <dbReference type="PROSITE" id="PS50125"/>
    </source>
</evidence>
<evidence type="ECO:0000313" key="2">
    <source>
        <dbReference type="EMBL" id="MBA1373233.1"/>
    </source>
</evidence>
<accession>A0A7V8RB65</accession>
<dbReference type="Proteomes" id="UP000589292">
    <property type="component" value="Unassembled WGS sequence"/>
</dbReference>
<protein>
    <submittedName>
        <fullName evidence="2">Adenylate/guanylate cyclase domain-containing protein</fullName>
    </submittedName>
</protein>
<organism evidence="2 3">
    <name type="scientific">Sphingomonas ursincola</name>
    <dbReference type="NCBI Taxonomy" id="56361"/>
    <lineage>
        <taxon>Bacteria</taxon>
        <taxon>Pseudomonadati</taxon>
        <taxon>Pseudomonadota</taxon>
        <taxon>Alphaproteobacteria</taxon>
        <taxon>Sphingomonadales</taxon>
        <taxon>Sphingomonadaceae</taxon>
        <taxon>Sphingomonas</taxon>
    </lineage>
</organism>
<proteinExistence type="predicted"/>
<dbReference type="EMBL" id="VDES01000001">
    <property type="protein sequence ID" value="MBA1373233.1"/>
    <property type="molecule type" value="Genomic_DNA"/>
</dbReference>